<keyword evidence="3 6" id="KW-1133">Transmembrane helix</keyword>
<feature type="transmembrane region" description="Helical" evidence="6">
    <location>
        <begin position="378"/>
        <end position="398"/>
    </location>
</feature>
<dbReference type="AlphaFoldDB" id="S8BRI2"/>
<dbReference type="Gene3D" id="1.20.58.340">
    <property type="entry name" value="Magnesium transport protein CorA, transmembrane region"/>
    <property type="match status" value="1"/>
</dbReference>
<dbReference type="InterPro" id="IPR045863">
    <property type="entry name" value="CorA_TM1_TM2"/>
</dbReference>
<evidence type="ECO:0000313" key="7">
    <source>
        <dbReference type="EMBL" id="EPS42093.1"/>
    </source>
</evidence>
<comment type="caution">
    <text evidence="7">The sequence shown here is derived from an EMBL/GenBank/DDBJ whole genome shotgun (WGS) entry which is preliminary data.</text>
</comment>
<feature type="compositionally biased region" description="Polar residues" evidence="5">
    <location>
        <begin position="214"/>
        <end position="226"/>
    </location>
</feature>
<dbReference type="STRING" id="1284197.S8BRI2"/>
<organism evidence="7 8">
    <name type="scientific">Dactylellina haptotyla (strain CBS 200.50)</name>
    <name type="common">Nematode-trapping fungus</name>
    <name type="synonym">Monacrosporium haptotylum</name>
    <dbReference type="NCBI Taxonomy" id="1284197"/>
    <lineage>
        <taxon>Eukaryota</taxon>
        <taxon>Fungi</taxon>
        <taxon>Dikarya</taxon>
        <taxon>Ascomycota</taxon>
        <taxon>Pezizomycotina</taxon>
        <taxon>Orbiliomycetes</taxon>
        <taxon>Orbiliales</taxon>
        <taxon>Orbiliaceae</taxon>
        <taxon>Dactylellina</taxon>
    </lineage>
</organism>
<name>S8BRI2_DACHA</name>
<proteinExistence type="predicted"/>
<evidence type="ECO:0000256" key="6">
    <source>
        <dbReference type="SAM" id="Phobius"/>
    </source>
</evidence>
<dbReference type="OrthoDB" id="2830640at2759"/>
<keyword evidence="4 6" id="KW-0472">Membrane</keyword>
<dbReference type="HOGENOM" id="CLU_041307_1_1_1"/>
<comment type="subcellular location">
    <subcellularLocation>
        <location evidence="1">Membrane</location>
        <topology evidence="1">Multi-pass membrane protein</topology>
    </subcellularLocation>
</comment>
<sequence>MAHVIPVDIFEQRGQKWSFYHSNLDAYLSRTSQESGPKSTCFVFAESELLKNNDPRSAPLHSKLQKFYGMPAEIWSNVHWEANGYFGCRDGDLDRHDTWFRFLVKQLIKGGDPTRQFPMDYDYKWYKMGFFSTWSQSGHKSILCLDCPQDLIISVRLSLDNCSNDHFLVDPYSFHQIIIRGIVNIYDNSIWTIRDVVRDVEKAGYRKDLSTGTVASNTTQSLQNRPNNRKPEPNFDHLHEAGRHVIHSTETLIVATQESERIMVRQRERMDRLTNAAEEEKRCMIQIGDNLRFYHGMIYAFKARSESMQARHQSEIGLAFNTVAQYHSRVAVEDAAAMKVIAALTVAFLPATFVSAVFSMSFFNNQGGDDGWSISDKFWIYWAFAIPLTIATVILLILGSKILRYL</sequence>
<keyword evidence="2 6" id="KW-0812">Transmembrane</keyword>
<dbReference type="Proteomes" id="UP000015100">
    <property type="component" value="Unassembled WGS sequence"/>
</dbReference>
<protein>
    <submittedName>
        <fullName evidence="7">Uncharacterized protein</fullName>
    </submittedName>
</protein>
<feature type="region of interest" description="Disordered" evidence="5">
    <location>
        <begin position="214"/>
        <end position="236"/>
    </location>
</feature>
<evidence type="ECO:0000256" key="4">
    <source>
        <dbReference type="ARBA" id="ARBA00023136"/>
    </source>
</evidence>
<evidence type="ECO:0000256" key="1">
    <source>
        <dbReference type="ARBA" id="ARBA00004141"/>
    </source>
</evidence>
<dbReference type="OMA" id="WSCFKIK"/>
<evidence type="ECO:0000256" key="5">
    <source>
        <dbReference type="SAM" id="MobiDB-lite"/>
    </source>
</evidence>
<dbReference type="SUPFAM" id="SSF144083">
    <property type="entry name" value="Magnesium transport protein CorA, transmembrane region"/>
    <property type="match status" value="1"/>
</dbReference>
<accession>S8BRI2</accession>
<dbReference type="eggNOG" id="ENOG502SMU6">
    <property type="taxonomic scope" value="Eukaryota"/>
</dbReference>
<evidence type="ECO:0000256" key="2">
    <source>
        <dbReference type="ARBA" id="ARBA00022692"/>
    </source>
</evidence>
<evidence type="ECO:0000256" key="3">
    <source>
        <dbReference type="ARBA" id="ARBA00022989"/>
    </source>
</evidence>
<gene>
    <name evidence="7" type="ORF">H072_3950</name>
</gene>
<evidence type="ECO:0000313" key="8">
    <source>
        <dbReference type="Proteomes" id="UP000015100"/>
    </source>
</evidence>
<keyword evidence="8" id="KW-1185">Reference proteome</keyword>
<dbReference type="GO" id="GO:0016020">
    <property type="term" value="C:membrane"/>
    <property type="evidence" value="ECO:0007669"/>
    <property type="project" value="UniProtKB-SubCell"/>
</dbReference>
<reference evidence="7 8" key="1">
    <citation type="journal article" date="2013" name="PLoS Genet.">
        <title>Genomic mechanisms accounting for the adaptation to parasitism in nematode-trapping fungi.</title>
        <authorList>
            <person name="Meerupati T."/>
            <person name="Andersson K.M."/>
            <person name="Friman E."/>
            <person name="Kumar D."/>
            <person name="Tunlid A."/>
            <person name="Ahren D."/>
        </authorList>
    </citation>
    <scope>NUCLEOTIDE SEQUENCE [LARGE SCALE GENOMIC DNA]</scope>
    <source>
        <strain evidence="7 8">CBS 200.50</strain>
    </source>
</reference>
<reference evidence="8" key="2">
    <citation type="submission" date="2013-04" db="EMBL/GenBank/DDBJ databases">
        <title>Genomic mechanisms accounting for the adaptation to parasitism in nematode-trapping fungi.</title>
        <authorList>
            <person name="Ahren D.G."/>
        </authorList>
    </citation>
    <scope>NUCLEOTIDE SEQUENCE [LARGE SCALE GENOMIC DNA]</scope>
    <source>
        <strain evidence="8">CBS 200.50</strain>
    </source>
</reference>
<feature type="transmembrane region" description="Helical" evidence="6">
    <location>
        <begin position="336"/>
        <end position="358"/>
    </location>
</feature>
<dbReference type="EMBL" id="AQGS01000129">
    <property type="protein sequence ID" value="EPS42093.1"/>
    <property type="molecule type" value="Genomic_DNA"/>
</dbReference>